<proteinExistence type="predicted"/>
<dbReference type="EMBL" id="BPLR01004964">
    <property type="protein sequence ID" value="GIX98805.1"/>
    <property type="molecule type" value="Genomic_DNA"/>
</dbReference>
<protein>
    <submittedName>
        <fullName evidence="1">Uncharacterized protein</fullName>
    </submittedName>
</protein>
<name>A0AAV4PQY7_CAEEX</name>
<organism evidence="1 2">
    <name type="scientific">Caerostris extrusa</name>
    <name type="common">Bark spider</name>
    <name type="synonym">Caerostris bankana</name>
    <dbReference type="NCBI Taxonomy" id="172846"/>
    <lineage>
        <taxon>Eukaryota</taxon>
        <taxon>Metazoa</taxon>
        <taxon>Ecdysozoa</taxon>
        <taxon>Arthropoda</taxon>
        <taxon>Chelicerata</taxon>
        <taxon>Arachnida</taxon>
        <taxon>Araneae</taxon>
        <taxon>Araneomorphae</taxon>
        <taxon>Entelegynae</taxon>
        <taxon>Araneoidea</taxon>
        <taxon>Araneidae</taxon>
        <taxon>Caerostris</taxon>
    </lineage>
</organism>
<gene>
    <name evidence="1" type="ORF">CEXT_771151</name>
</gene>
<comment type="caution">
    <text evidence="1">The sequence shown here is derived from an EMBL/GenBank/DDBJ whole genome shotgun (WGS) entry which is preliminary data.</text>
</comment>
<dbReference type="AlphaFoldDB" id="A0AAV4PQY7"/>
<accession>A0AAV4PQY7</accession>
<keyword evidence="2" id="KW-1185">Reference proteome</keyword>
<evidence type="ECO:0000313" key="2">
    <source>
        <dbReference type="Proteomes" id="UP001054945"/>
    </source>
</evidence>
<dbReference type="Proteomes" id="UP001054945">
    <property type="component" value="Unassembled WGS sequence"/>
</dbReference>
<evidence type="ECO:0000313" key="1">
    <source>
        <dbReference type="EMBL" id="GIX98805.1"/>
    </source>
</evidence>
<sequence length="110" mass="13140">MKVNHIEACQNLKERKSLDFVLRILFQCLLWCTVAFQNNEPVLDHMKKKKKKCRRKQPVPVEAGCQNEQVRAATWFREETRRRSRVCISRGGCLWEIACRRRQFVLQHAN</sequence>
<reference evidence="1 2" key="1">
    <citation type="submission" date="2021-06" db="EMBL/GenBank/DDBJ databases">
        <title>Caerostris extrusa draft genome.</title>
        <authorList>
            <person name="Kono N."/>
            <person name="Arakawa K."/>
        </authorList>
    </citation>
    <scope>NUCLEOTIDE SEQUENCE [LARGE SCALE GENOMIC DNA]</scope>
</reference>